<feature type="signal peptide" evidence="1">
    <location>
        <begin position="1"/>
        <end position="16"/>
    </location>
</feature>
<sequence>MTVCWIHFSLLSVALTLESPFPVFYLLLCNQLANQQQLPSSSKTDKTVAMPPATSKQDDDHPLNLFFLGNSYFGQNGLAGLCKQAFQSCDISSHVKSHHPGGETFSGHLNNLNNKKHGIHRSLLEERSDSIPWDWVLLQQQSQTPGFVHDSPQQFQQTVEHAQQIVANLQERHAQIQVLFVMTWGRRHNDKHNPNLFPDFLTMQRKITDGYLAYVAATSTPSKPTFVAPCGLVFETIHQDAVSRGEDPTKEGSLFHSLYIRDGSHPSLAGSYLCLCTILGTLVEMDVQKDLEWVPPNLDPDIAEQIREAVSRTIRETASNRIIRYPWQTVPP</sequence>
<keyword evidence="3" id="KW-1185">Reference proteome</keyword>
<organism evidence="2 3">
    <name type="scientific">Seminavis robusta</name>
    <dbReference type="NCBI Taxonomy" id="568900"/>
    <lineage>
        <taxon>Eukaryota</taxon>
        <taxon>Sar</taxon>
        <taxon>Stramenopiles</taxon>
        <taxon>Ochrophyta</taxon>
        <taxon>Bacillariophyta</taxon>
        <taxon>Bacillariophyceae</taxon>
        <taxon>Bacillariophycidae</taxon>
        <taxon>Naviculales</taxon>
        <taxon>Naviculaceae</taxon>
        <taxon>Seminavis</taxon>
    </lineage>
</organism>
<dbReference type="Proteomes" id="UP001153069">
    <property type="component" value="Unassembled WGS sequence"/>
</dbReference>
<reference evidence="2" key="1">
    <citation type="submission" date="2020-06" db="EMBL/GenBank/DDBJ databases">
        <authorList>
            <consortium name="Plant Systems Biology data submission"/>
        </authorList>
    </citation>
    <scope>NUCLEOTIDE SEQUENCE</scope>
    <source>
        <strain evidence="2">D6</strain>
    </source>
</reference>
<gene>
    <name evidence="2" type="ORF">SEMRO_1271_G258130.1</name>
</gene>
<evidence type="ECO:0000256" key="1">
    <source>
        <dbReference type="SAM" id="SignalP"/>
    </source>
</evidence>
<dbReference type="EMBL" id="CAICTM010001269">
    <property type="protein sequence ID" value="CAB9522143.1"/>
    <property type="molecule type" value="Genomic_DNA"/>
</dbReference>
<evidence type="ECO:0008006" key="4">
    <source>
        <dbReference type="Google" id="ProtNLM"/>
    </source>
</evidence>
<dbReference type="AlphaFoldDB" id="A0A9N8HNZ6"/>
<dbReference type="OrthoDB" id="48688at2759"/>
<evidence type="ECO:0000313" key="3">
    <source>
        <dbReference type="Proteomes" id="UP001153069"/>
    </source>
</evidence>
<dbReference type="InterPro" id="IPR036514">
    <property type="entry name" value="SGNH_hydro_sf"/>
</dbReference>
<comment type="caution">
    <text evidence="2">The sequence shown here is derived from an EMBL/GenBank/DDBJ whole genome shotgun (WGS) entry which is preliminary data.</text>
</comment>
<accession>A0A9N8HNZ6</accession>
<keyword evidence="1" id="KW-0732">Signal</keyword>
<proteinExistence type="predicted"/>
<dbReference type="Gene3D" id="3.40.50.1110">
    <property type="entry name" value="SGNH hydrolase"/>
    <property type="match status" value="1"/>
</dbReference>
<feature type="chain" id="PRO_5040344023" description="DUF4886 domain-containing protein" evidence="1">
    <location>
        <begin position="17"/>
        <end position="332"/>
    </location>
</feature>
<name>A0A9N8HNZ6_9STRA</name>
<evidence type="ECO:0000313" key="2">
    <source>
        <dbReference type="EMBL" id="CAB9522143.1"/>
    </source>
</evidence>
<protein>
    <recommendedName>
        <fullName evidence="4">DUF4886 domain-containing protein</fullName>
    </recommendedName>
</protein>